<evidence type="ECO:0000313" key="4">
    <source>
        <dbReference type="Proteomes" id="UP000681526"/>
    </source>
</evidence>
<dbReference type="InterPro" id="IPR021136">
    <property type="entry name" value="Flagellar_hook_control-like_C"/>
</dbReference>
<feature type="domain" description="Flagellar hook-length control protein-like C-terminal" evidence="2">
    <location>
        <begin position="355"/>
        <end position="435"/>
    </location>
</feature>
<keyword evidence="3" id="KW-0282">Flagellum</keyword>
<evidence type="ECO:0000256" key="1">
    <source>
        <dbReference type="SAM" id="MobiDB-lite"/>
    </source>
</evidence>
<accession>A0ABM8UZY8</accession>
<dbReference type="RefSeq" id="WP_213483245.1">
    <property type="nucleotide sequence ID" value="NZ_CAJRAY010000006.1"/>
</dbReference>
<evidence type="ECO:0000259" key="2">
    <source>
        <dbReference type="Pfam" id="PF02120"/>
    </source>
</evidence>
<feature type="region of interest" description="Disordered" evidence="1">
    <location>
        <begin position="443"/>
        <end position="464"/>
    </location>
</feature>
<proteinExistence type="predicted"/>
<reference evidence="3 4" key="1">
    <citation type="submission" date="2021-04" db="EMBL/GenBank/DDBJ databases">
        <authorList>
            <person name="Rakotoarivonina H."/>
        </authorList>
    </citation>
    <scope>NUCLEOTIDE SEQUENCE [LARGE SCALE GENOMIC DNA]</scope>
    <source>
        <strain evidence="3 4">XE</strain>
    </source>
</reference>
<gene>
    <name evidence="3" type="primary">txxe 673</name>
    <name evidence="3" type="ORF">TXXE_01875</name>
</gene>
<dbReference type="InterPro" id="IPR052563">
    <property type="entry name" value="FliK"/>
</dbReference>
<comment type="caution">
    <text evidence="3">The sequence shown here is derived from an EMBL/GenBank/DDBJ whole genome shotgun (WGS) entry which is preliminary data.</text>
</comment>
<dbReference type="Pfam" id="PF02120">
    <property type="entry name" value="Flg_hook"/>
    <property type="match status" value="1"/>
</dbReference>
<sequence length="491" mass="51391">MSMNPAMVITASVAGASAQQPAATGQTAGANPQSGQNGGAFGRMLVAQVSGAGGTVRQDNQTQVVHQIAYQLSSGEWADLLGGTPGKSLFDQLDALLQLIENGAEPLTEEQQAEIDAVLEELQAVMMAMFGIPLPLANAGQTEEAPVQPADMAAEADTADGVAFRGGLHETIAFVRAFLAEGAFRPLTRQESARFEALIDRLQQALTAADEANRDASAEARQTVDIKTTGTETRSSAEALLARLARPMQASVAAVVTEAQRQSGAEAGTVQNAALKGANVNGPAANAQPQTIAPAESVQAAAAESADLTPITQAVGPQSASAAAETVRTEAAARQPVHTVPVERFHEVISGMAVRQMSLSASNGVSEARILLVPEHLGEVAVRITLQNGQLTAQFMTENAIAKDLIENQFVVLRGALQSQGIQVDRLEVTYGSAAAQSQLFQEQRQRGGQERHEGGRGNRPDDALPVFETELLEQAAIRELGYGRAINVKA</sequence>
<keyword evidence="3" id="KW-0969">Cilium</keyword>
<dbReference type="InterPro" id="IPR038610">
    <property type="entry name" value="FliK-like_C_sf"/>
</dbReference>
<dbReference type="EMBL" id="CAJRAY010000006">
    <property type="protein sequence ID" value="CAG5077870.1"/>
    <property type="molecule type" value="Genomic_DNA"/>
</dbReference>
<dbReference type="PANTHER" id="PTHR37533:SF2">
    <property type="entry name" value="FLAGELLAR HOOK-LENGTH CONTROL PROTEIN"/>
    <property type="match status" value="1"/>
</dbReference>
<protein>
    <submittedName>
        <fullName evidence="3">Flagellar hook-length control protein-like, C-terminal domain</fullName>
    </submittedName>
</protein>
<feature type="compositionally biased region" description="Basic and acidic residues" evidence="1">
    <location>
        <begin position="444"/>
        <end position="463"/>
    </location>
</feature>
<dbReference type="Gene3D" id="3.30.750.140">
    <property type="match status" value="1"/>
</dbReference>
<evidence type="ECO:0000313" key="3">
    <source>
        <dbReference type="EMBL" id="CAG5077870.1"/>
    </source>
</evidence>
<dbReference type="PANTHER" id="PTHR37533">
    <property type="entry name" value="FLAGELLAR HOOK-LENGTH CONTROL PROTEIN"/>
    <property type="match status" value="1"/>
</dbReference>
<organism evidence="3 4">
    <name type="scientific">Thermobacillus xylanilyticus</name>
    <dbReference type="NCBI Taxonomy" id="76633"/>
    <lineage>
        <taxon>Bacteria</taxon>
        <taxon>Bacillati</taxon>
        <taxon>Bacillota</taxon>
        <taxon>Bacilli</taxon>
        <taxon>Bacillales</taxon>
        <taxon>Paenibacillaceae</taxon>
        <taxon>Thermobacillus</taxon>
    </lineage>
</organism>
<keyword evidence="4" id="KW-1185">Reference proteome</keyword>
<dbReference type="Proteomes" id="UP000681526">
    <property type="component" value="Unassembled WGS sequence"/>
</dbReference>
<dbReference type="CDD" id="cd17470">
    <property type="entry name" value="T3SS_Flik_C"/>
    <property type="match status" value="1"/>
</dbReference>
<name>A0ABM8UZY8_THEXY</name>
<keyword evidence="3" id="KW-0966">Cell projection</keyword>